<dbReference type="PANTHER" id="PTHR32295">
    <property type="entry name" value="IQ-DOMAIN 5-RELATED"/>
    <property type="match status" value="1"/>
</dbReference>
<dbReference type="EMBL" id="JBBWWQ010000011">
    <property type="protein sequence ID" value="KAK8935655.1"/>
    <property type="molecule type" value="Genomic_DNA"/>
</dbReference>
<organism evidence="4 5">
    <name type="scientific">Platanthera zijinensis</name>
    <dbReference type="NCBI Taxonomy" id="2320716"/>
    <lineage>
        <taxon>Eukaryota</taxon>
        <taxon>Viridiplantae</taxon>
        <taxon>Streptophyta</taxon>
        <taxon>Embryophyta</taxon>
        <taxon>Tracheophyta</taxon>
        <taxon>Spermatophyta</taxon>
        <taxon>Magnoliopsida</taxon>
        <taxon>Liliopsida</taxon>
        <taxon>Asparagales</taxon>
        <taxon>Orchidaceae</taxon>
        <taxon>Orchidoideae</taxon>
        <taxon>Orchideae</taxon>
        <taxon>Orchidinae</taxon>
        <taxon>Platanthera</taxon>
    </lineage>
</organism>
<dbReference type="AlphaFoldDB" id="A0AAP0G3F6"/>
<comment type="similarity">
    <text evidence="2">Belongs to the IQD family.</text>
</comment>
<feature type="region of interest" description="Disordered" evidence="3">
    <location>
        <begin position="178"/>
        <end position="207"/>
    </location>
</feature>
<sequence>MKGRRGTVGLRRMVRLKLMANRNAVKRQTVSTLHRMQSLAIIQSQIRERRIRLSEENQTLHRQQQLKREKELQKSKLGEDWVHSPQSKEQFEAKLQKKQEAALRRERTLAYAYSHQWNNKSTRSKKPSFIDPANPDWGWSWLERWMATRPWEINRTITDRDRSNGLYSIKSGGRSIAAFRRSSTKSRPSPSTPTSISSNDDMPNLPGLKTAQIRRRRHSIAGAFCFRDEESPRAKSLFQGTDSGKLKFINGGSLSQKQLTLSAFGENKKTIPALASATRRLSGSPKVASYGE</sequence>
<keyword evidence="1" id="KW-0112">Calmodulin-binding</keyword>
<evidence type="ECO:0000313" key="5">
    <source>
        <dbReference type="Proteomes" id="UP001418222"/>
    </source>
</evidence>
<evidence type="ECO:0000256" key="2">
    <source>
        <dbReference type="ARBA" id="ARBA00024341"/>
    </source>
</evidence>
<evidence type="ECO:0000256" key="3">
    <source>
        <dbReference type="SAM" id="MobiDB-lite"/>
    </source>
</evidence>
<proteinExistence type="inferred from homology"/>
<dbReference type="PANTHER" id="PTHR32295:SF216">
    <property type="entry name" value="PROTEIN IQ-DOMAIN 3"/>
    <property type="match status" value="1"/>
</dbReference>
<dbReference type="GO" id="GO:0005516">
    <property type="term" value="F:calmodulin binding"/>
    <property type="evidence" value="ECO:0007669"/>
    <property type="project" value="UniProtKB-KW"/>
</dbReference>
<feature type="compositionally biased region" description="Low complexity" evidence="3">
    <location>
        <begin position="185"/>
        <end position="198"/>
    </location>
</feature>
<reference evidence="4 5" key="1">
    <citation type="journal article" date="2022" name="Nat. Plants">
        <title>Genomes of leafy and leafless Platanthera orchids illuminate the evolution of mycoheterotrophy.</title>
        <authorList>
            <person name="Li M.H."/>
            <person name="Liu K.W."/>
            <person name="Li Z."/>
            <person name="Lu H.C."/>
            <person name="Ye Q.L."/>
            <person name="Zhang D."/>
            <person name="Wang J.Y."/>
            <person name="Li Y.F."/>
            <person name="Zhong Z.M."/>
            <person name="Liu X."/>
            <person name="Yu X."/>
            <person name="Liu D.K."/>
            <person name="Tu X.D."/>
            <person name="Liu B."/>
            <person name="Hao Y."/>
            <person name="Liao X.Y."/>
            <person name="Jiang Y.T."/>
            <person name="Sun W.H."/>
            <person name="Chen J."/>
            <person name="Chen Y.Q."/>
            <person name="Ai Y."/>
            <person name="Zhai J.W."/>
            <person name="Wu S.S."/>
            <person name="Zhou Z."/>
            <person name="Hsiao Y.Y."/>
            <person name="Wu W.L."/>
            <person name="Chen Y.Y."/>
            <person name="Lin Y.F."/>
            <person name="Hsu J.L."/>
            <person name="Li C.Y."/>
            <person name="Wang Z.W."/>
            <person name="Zhao X."/>
            <person name="Zhong W.Y."/>
            <person name="Ma X.K."/>
            <person name="Ma L."/>
            <person name="Huang J."/>
            <person name="Chen G.Z."/>
            <person name="Huang M.Z."/>
            <person name="Huang L."/>
            <person name="Peng D.H."/>
            <person name="Luo Y.B."/>
            <person name="Zou S.Q."/>
            <person name="Chen S.P."/>
            <person name="Lan S."/>
            <person name="Tsai W.C."/>
            <person name="Van de Peer Y."/>
            <person name="Liu Z.J."/>
        </authorList>
    </citation>
    <scope>NUCLEOTIDE SEQUENCE [LARGE SCALE GENOMIC DNA]</scope>
    <source>
        <strain evidence="4">Lor287</strain>
    </source>
</reference>
<feature type="region of interest" description="Disordered" evidence="3">
    <location>
        <begin position="57"/>
        <end position="80"/>
    </location>
</feature>
<dbReference type="Proteomes" id="UP001418222">
    <property type="component" value="Unassembled WGS sequence"/>
</dbReference>
<gene>
    <name evidence="4" type="primary">IQD1</name>
    <name evidence="4" type="ORF">KSP39_PZI013343</name>
</gene>
<evidence type="ECO:0000256" key="1">
    <source>
        <dbReference type="ARBA" id="ARBA00022860"/>
    </source>
</evidence>
<keyword evidence="5" id="KW-1185">Reference proteome</keyword>
<comment type="caution">
    <text evidence="4">The sequence shown here is derived from an EMBL/GenBank/DDBJ whole genome shotgun (WGS) entry which is preliminary data.</text>
</comment>
<name>A0AAP0G3F6_9ASPA</name>
<protein>
    <submittedName>
        <fullName evidence="4">Protein IQ-DOMAIN 1</fullName>
    </submittedName>
</protein>
<evidence type="ECO:0000313" key="4">
    <source>
        <dbReference type="EMBL" id="KAK8935655.1"/>
    </source>
</evidence>
<accession>A0AAP0G3F6</accession>
<feature type="compositionally biased region" description="Basic and acidic residues" evidence="3">
    <location>
        <begin position="66"/>
        <end position="80"/>
    </location>
</feature>